<dbReference type="InterPro" id="IPR018383">
    <property type="entry name" value="UPF0324_pro"/>
</dbReference>
<evidence type="ECO:0000256" key="2">
    <source>
        <dbReference type="ARBA" id="ARBA00007977"/>
    </source>
</evidence>
<evidence type="ECO:0000313" key="8">
    <source>
        <dbReference type="EMBL" id="MBV7265256.1"/>
    </source>
</evidence>
<evidence type="ECO:0000256" key="5">
    <source>
        <dbReference type="ARBA" id="ARBA00022989"/>
    </source>
</evidence>
<dbReference type="PANTHER" id="PTHR30106">
    <property type="entry name" value="INNER MEMBRANE PROTEIN YEIH-RELATED"/>
    <property type="match status" value="1"/>
</dbReference>
<feature type="transmembrane region" description="Helical" evidence="7">
    <location>
        <begin position="182"/>
        <end position="205"/>
    </location>
</feature>
<feature type="transmembrane region" description="Helical" evidence="7">
    <location>
        <begin position="246"/>
        <end position="265"/>
    </location>
</feature>
<sequence length="361" mass="36590">MMAKRDERDPFLAAGDLYGEIYIADQHGAGAAKPRLASLLPGLALVATSAAAAGWLSTYYSVPLVLAGLLTGSALNFLSGVRTTQPGLEFCSSTLLRLAIVLLGFQVSLEALGALGVTGLLSLLAIMTTALVAAVVAARLTRLSGEFGLIVGGATAICGASAALLLYALIGKNKVGPDQFAAIILGILLASALAAIAYPVLAAALNYSDLEAGFLTGATIHDVAQALGAGYGISDNAGQTTTAIKMTRVMLLAPIAFAIAAWAGRRSESRPGGATRALKLPIFVLAYIAVVIVNSVASIPAPVSEAALDSAKILILAGIIATVLRANLRVALTQGWRPIAPVAAATLASLLAALLIIPAIF</sequence>
<comment type="subcellular location">
    <subcellularLocation>
        <location evidence="1">Cell membrane</location>
        <topology evidence="1">Multi-pass membrane protein</topology>
    </subcellularLocation>
</comment>
<keyword evidence="9" id="KW-1185">Reference proteome</keyword>
<evidence type="ECO:0000256" key="4">
    <source>
        <dbReference type="ARBA" id="ARBA00022692"/>
    </source>
</evidence>
<feature type="transmembrane region" description="Helical" evidence="7">
    <location>
        <begin position="149"/>
        <end position="170"/>
    </location>
</feature>
<dbReference type="EMBL" id="JAGSPB010000001">
    <property type="protein sequence ID" value="MBV7265256.1"/>
    <property type="molecule type" value="Genomic_DNA"/>
</dbReference>
<dbReference type="Pfam" id="PF03601">
    <property type="entry name" value="Cons_hypoth698"/>
    <property type="match status" value="1"/>
</dbReference>
<reference evidence="8 9" key="1">
    <citation type="submission" date="2021-04" db="EMBL/GenBank/DDBJ databases">
        <authorList>
            <person name="Pira H."/>
            <person name="Risdian C."/>
            <person name="Wink J."/>
        </authorList>
    </citation>
    <scope>NUCLEOTIDE SEQUENCE [LARGE SCALE GENOMIC DNA]</scope>
    <source>
        <strain evidence="8 9">WH131</strain>
    </source>
</reference>
<gene>
    <name evidence="8" type="ORF">KCG45_03630</name>
</gene>
<feature type="transmembrane region" description="Helical" evidence="7">
    <location>
        <begin position="311"/>
        <end position="328"/>
    </location>
</feature>
<keyword evidence="3" id="KW-1003">Cell membrane</keyword>
<proteinExistence type="inferred from homology"/>
<dbReference type="Proteomes" id="UP000699975">
    <property type="component" value="Unassembled WGS sequence"/>
</dbReference>
<feature type="transmembrane region" description="Helical" evidence="7">
    <location>
        <begin position="36"/>
        <end position="53"/>
    </location>
</feature>
<feature type="transmembrane region" description="Helical" evidence="7">
    <location>
        <begin position="59"/>
        <end position="78"/>
    </location>
</feature>
<accession>A0ABS6SJS3</accession>
<evidence type="ECO:0000256" key="7">
    <source>
        <dbReference type="SAM" id="Phobius"/>
    </source>
</evidence>
<feature type="transmembrane region" description="Helical" evidence="7">
    <location>
        <begin position="212"/>
        <end position="234"/>
    </location>
</feature>
<comment type="caution">
    <text evidence="8">The sequence shown here is derived from an EMBL/GenBank/DDBJ whole genome shotgun (WGS) entry which is preliminary data.</text>
</comment>
<name>A0ABS6SJS3_9SPHN</name>
<dbReference type="RefSeq" id="WP_218315738.1">
    <property type="nucleotide sequence ID" value="NZ_JAGSPB010000001.1"/>
</dbReference>
<evidence type="ECO:0000313" key="9">
    <source>
        <dbReference type="Proteomes" id="UP000699975"/>
    </source>
</evidence>
<comment type="similarity">
    <text evidence="2">Belongs to the UPF0324 family.</text>
</comment>
<feature type="transmembrane region" description="Helical" evidence="7">
    <location>
        <begin position="90"/>
        <end position="109"/>
    </location>
</feature>
<feature type="transmembrane region" description="Helical" evidence="7">
    <location>
        <begin position="277"/>
        <end position="299"/>
    </location>
</feature>
<keyword evidence="6 7" id="KW-0472">Membrane</keyword>
<feature type="transmembrane region" description="Helical" evidence="7">
    <location>
        <begin position="340"/>
        <end position="360"/>
    </location>
</feature>
<evidence type="ECO:0000256" key="3">
    <source>
        <dbReference type="ARBA" id="ARBA00022475"/>
    </source>
</evidence>
<evidence type="ECO:0000256" key="6">
    <source>
        <dbReference type="ARBA" id="ARBA00023136"/>
    </source>
</evidence>
<dbReference type="PANTHER" id="PTHR30106:SF2">
    <property type="entry name" value="UPF0324 INNER MEMBRANE PROTEIN YEIH"/>
    <property type="match status" value="1"/>
</dbReference>
<evidence type="ECO:0000256" key="1">
    <source>
        <dbReference type="ARBA" id="ARBA00004651"/>
    </source>
</evidence>
<organism evidence="8 9">
    <name type="scientific">Erythrobacter ani</name>
    <dbReference type="NCBI Taxonomy" id="2827235"/>
    <lineage>
        <taxon>Bacteria</taxon>
        <taxon>Pseudomonadati</taxon>
        <taxon>Pseudomonadota</taxon>
        <taxon>Alphaproteobacteria</taxon>
        <taxon>Sphingomonadales</taxon>
        <taxon>Erythrobacteraceae</taxon>
        <taxon>Erythrobacter/Porphyrobacter group</taxon>
        <taxon>Erythrobacter</taxon>
    </lineage>
</organism>
<keyword evidence="5 7" id="KW-1133">Transmembrane helix</keyword>
<keyword evidence="4 7" id="KW-0812">Transmembrane</keyword>
<feature type="transmembrane region" description="Helical" evidence="7">
    <location>
        <begin position="115"/>
        <end position="137"/>
    </location>
</feature>
<protein>
    <submittedName>
        <fullName evidence="8">Sulfate exporter family transporter</fullName>
    </submittedName>
</protein>